<feature type="region of interest" description="Disordered" evidence="1">
    <location>
        <begin position="126"/>
        <end position="184"/>
    </location>
</feature>
<feature type="compositionally biased region" description="Basic residues" evidence="1">
    <location>
        <begin position="175"/>
        <end position="184"/>
    </location>
</feature>
<evidence type="ECO:0000256" key="1">
    <source>
        <dbReference type="SAM" id="MobiDB-lite"/>
    </source>
</evidence>
<dbReference type="AlphaFoldDB" id="A0A7D9ER39"/>
<evidence type="ECO:0000313" key="3">
    <source>
        <dbReference type="Proteomes" id="UP001152795"/>
    </source>
</evidence>
<keyword evidence="3" id="KW-1185">Reference proteome</keyword>
<protein>
    <submittedName>
        <fullName evidence="2">Uncharacterized protein</fullName>
    </submittedName>
</protein>
<name>A0A7D9ER39_PARCT</name>
<dbReference type="EMBL" id="CACRXK020009103">
    <property type="protein sequence ID" value="CAB4016406.1"/>
    <property type="molecule type" value="Genomic_DNA"/>
</dbReference>
<feature type="compositionally biased region" description="Acidic residues" evidence="1">
    <location>
        <begin position="137"/>
        <end position="168"/>
    </location>
</feature>
<proteinExistence type="predicted"/>
<sequence length="184" mass="21148">MVSTIRPEELEQRVRGLCLFLTDIGKGEGPNKWFNLFKHGGKGRFNLDANCPMGKYSDDQHELVSSTLALMFGEEHSPDYICKVLFPEALIKIYMDVQGCQYVEAEEDLFKINLSQQSQDPFIQQFKRREPSPPPSEGEDDDDTDDSNYEEEVEEEEEAKDESEEVESENGGQKGRTKRKEKEK</sequence>
<reference evidence="2" key="1">
    <citation type="submission" date="2020-04" db="EMBL/GenBank/DDBJ databases">
        <authorList>
            <person name="Alioto T."/>
            <person name="Alioto T."/>
            <person name="Gomez Garrido J."/>
        </authorList>
    </citation>
    <scope>NUCLEOTIDE SEQUENCE</scope>
    <source>
        <strain evidence="2">A484AB</strain>
    </source>
</reference>
<accession>A0A7D9ER39</accession>
<organism evidence="2 3">
    <name type="scientific">Paramuricea clavata</name>
    <name type="common">Red gorgonian</name>
    <name type="synonym">Violescent sea-whip</name>
    <dbReference type="NCBI Taxonomy" id="317549"/>
    <lineage>
        <taxon>Eukaryota</taxon>
        <taxon>Metazoa</taxon>
        <taxon>Cnidaria</taxon>
        <taxon>Anthozoa</taxon>
        <taxon>Octocorallia</taxon>
        <taxon>Malacalcyonacea</taxon>
        <taxon>Plexauridae</taxon>
        <taxon>Paramuricea</taxon>
    </lineage>
</organism>
<dbReference type="OrthoDB" id="6382611at2759"/>
<gene>
    <name evidence="2" type="ORF">PACLA_8A070725</name>
</gene>
<dbReference type="Proteomes" id="UP001152795">
    <property type="component" value="Unassembled WGS sequence"/>
</dbReference>
<comment type="caution">
    <text evidence="2">The sequence shown here is derived from an EMBL/GenBank/DDBJ whole genome shotgun (WGS) entry which is preliminary data.</text>
</comment>
<evidence type="ECO:0000313" key="2">
    <source>
        <dbReference type="EMBL" id="CAB4016406.1"/>
    </source>
</evidence>